<dbReference type="InterPro" id="IPR005754">
    <property type="entry name" value="Sortase"/>
</dbReference>
<keyword evidence="1 4" id="KW-0378">Hydrolase</keyword>
<reference evidence="4 5" key="1">
    <citation type="submission" date="2019-04" db="EMBL/GenBank/DDBJ databases">
        <title>Microbes associate with the intestines of laboratory mice.</title>
        <authorList>
            <person name="Navarre W."/>
            <person name="Wong E."/>
            <person name="Huang K."/>
            <person name="Tropini C."/>
            <person name="Ng K."/>
            <person name="Yu B."/>
        </authorList>
    </citation>
    <scope>NUCLEOTIDE SEQUENCE [LARGE SCALE GENOMIC DNA]</scope>
    <source>
        <strain evidence="4 5">NM50_B9-20</strain>
    </source>
</reference>
<gene>
    <name evidence="4" type="primary">srtB</name>
    <name evidence="4" type="ORF">E5347_15735</name>
</gene>
<dbReference type="InterPro" id="IPR009835">
    <property type="entry name" value="SrtB"/>
</dbReference>
<keyword evidence="3" id="KW-0472">Membrane</keyword>
<dbReference type="InterPro" id="IPR023365">
    <property type="entry name" value="Sortase_dom-sf"/>
</dbReference>
<protein>
    <submittedName>
        <fullName evidence="4">Class B sortase</fullName>
        <ecNumber evidence="4">3.4.22.71</ecNumber>
    </submittedName>
</protein>
<evidence type="ECO:0000256" key="2">
    <source>
        <dbReference type="PIRSR" id="PIRSR605754-1"/>
    </source>
</evidence>
<evidence type="ECO:0000313" key="4">
    <source>
        <dbReference type="EMBL" id="TGY40262.1"/>
    </source>
</evidence>
<keyword evidence="3" id="KW-1133">Transmembrane helix</keyword>
<dbReference type="SUPFAM" id="SSF63817">
    <property type="entry name" value="Sortase"/>
    <property type="match status" value="1"/>
</dbReference>
<dbReference type="Gene3D" id="2.40.260.10">
    <property type="entry name" value="Sortase"/>
    <property type="match status" value="1"/>
</dbReference>
<sequence>MKKGLIANIVRKVLICICMAIFLISAYQLYKIFTEYNKNSSVYEEIKDVVPTIKTENYITKEEFENLKSQNGDFNFWIRVPETEIDYPVVQGIDNDEYLYKNFKGESNKGGSIFLDASNNIEEDKNLVVYGHNMRDGSMFGTLRRLKNHEYFDKNNKIYIYLEDKTLEYEIFSVYTEDATLESYKNKFNNDEDYSNYINEALSKSFFSFDVKDIDKGKIITLTTCTNVTEEERLIVHGKLIGS</sequence>
<feature type="active site" description="Proton donor/acceptor" evidence="2">
    <location>
        <position position="132"/>
    </location>
</feature>
<evidence type="ECO:0000256" key="3">
    <source>
        <dbReference type="SAM" id="Phobius"/>
    </source>
</evidence>
<dbReference type="Proteomes" id="UP000306888">
    <property type="component" value="Unassembled WGS sequence"/>
</dbReference>
<keyword evidence="5" id="KW-1185">Reference proteome</keyword>
<dbReference type="AlphaFoldDB" id="A0A4S2DFL2"/>
<proteinExistence type="predicted"/>
<dbReference type="NCBIfam" id="TIGR03064">
    <property type="entry name" value="sortase_srtB"/>
    <property type="match status" value="1"/>
</dbReference>
<dbReference type="OrthoDB" id="9806013at2"/>
<comment type="caution">
    <text evidence="4">The sequence shown here is derived from an EMBL/GenBank/DDBJ whole genome shotgun (WGS) entry which is preliminary data.</text>
</comment>
<dbReference type="CDD" id="cd05826">
    <property type="entry name" value="Sortase_B"/>
    <property type="match status" value="1"/>
</dbReference>
<dbReference type="EMBL" id="SRYR01000015">
    <property type="protein sequence ID" value="TGY40262.1"/>
    <property type="molecule type" value="Genomic_DNA"/>
</dbReference>
<feature type="active site" description="Acyl-thioester intermediate" evidence="2">
    <location>
        <position position="225"/>
    </location>
</feature>
<accession>A0A4S2DFL2</accession>
<feature type="transmembrane region" description="Helical" evidence="3">
    <location>
        <begin position="12"/>
        <end position="30"/>
    </location>
</feature>
<evidence type="ECO:0000256" key="1">
    <source>
        <dbReference type="ARBA" id="ARBA00022801"/>
    </source>
</evidence>
<dbReference type="Pfam" id="PF04203">
    <property type="entry name" value="Sortase"/>
    <property type="match status" value="1"/>
</dbReference>
<evidence type="ECO:0000313" key="5">
    <source>
        <dbReference type="Proteomes" id="UP000306888"/>
    </source>
</evidence>
<name>A0A4S2DFL2_9CLOT</name>
<dbReference type="GO" id="GO:0016787">
    <property type="term" value="F:hydrolase activity"/>
    <property type="evidence" value="ECO:0007669"/>
    <property type="project" value="UniProtKB-KW"/>
</dbReference>
<organism evidence="4 5">
    <name type="scientific">Clostridium sartagoforme</name>
    <dbReference type="NCBI Taxonomy" id="84031"/>
    <lineage>
        <taxon>Bacteria</taxon>
        <taxon>Bacillati</taxon>
        <taxon>Bacillota</taxon>
        <taxon>Clostridia</taxon>
        <taxon>Eubacteriales</taxon>
        <taxon>Clostridiaceae</taxon>
        <taxon>Clostridium</taxon>
    </lineage>
</organism>
<dbReference type="EC" id="3.4.22.71" evidence="4"/>
<dbReference type="RefSeq" id="WP_136008178.1">
    <property type="nucleotide sequence ID" value="NZ_SRYR01000015.1"/>
</dbReference>
<keyword evidence="3" id="KW-0812">Transmembrane</keyword>